<sequence>MKTRLLQNCIFDKHFAQVQKGFEPLDFRHNPEPGLREFQIFREIYANGSYKSADIVGAVSTRFQGKSLLDGIEVDSWIQDNPGYDVYVVNPFPQFAYTHKNLWQFSENTRDPNFTQKTQRVLDKAGLKYDLAAQGHHANNILSCCSYWFGNSLFWEQYMEEMILPILNLSQDDLGQELYSFLHETQDYYGVAAHGCGSLPFVLERTVSIFLAKHLEIKALFYPADRERIYDCCLFQFERDLVRLFGDKVDQWDKEGGNSDEMETYFQMSSRMCGSGWRLHFKFFPMSFENGNPRPGMPWFQQ</sequence>
<keyword evidence="2" id="KW-1185">Reference proteome</keyword>
<dbReference type="STRING" id="411945.GA0061102_102216"/>
<proteinExistence type="predicted"/>
<protein>
    <submittedName>
        <fullName evidence="1">Uncharacterized protein</fullName>
    </submittedName>
</protein>
<evidence type="ECO:0000313" key="1">
    <source>
        <dbReference type="EMBL" id="SCB34391.1"/>
    </source>
</evidence>
<dbReference type="EMBL" id="FMAH01000022">
    <property type="protein sequence ID" value="SCB34391.1"/>
    <property type="molecule type" value="Genomic_DNA"/>
</dbReference>
<dbReference type="AlphaFoldDB" id="A0A1C3W3E0"/>
<dbReference type="OrthoDB" id="101857at2"/>
<name>A0A1C3W3E0_9HYPH</name>
<gene>
    <name evidence="1" type="ORF">GA0061102_102216</name>
</gene>
<evidence type="ECO:0000313" key="2">
    <source>
        <dbReference type="Proteomes" id="UP000199435"/>
    </source>
</evidence>
<accession>A0A1C3W3E0</accession>
<organism evidence="1 2">
    <name type="scientific">Rhizobium miluonense</name>
    <dbReference type="NCBI Taxonomy" id="411945"/>
    <lineage>
        <taxon>Bacteria</taxon>
        <taxon>Pseudomonadati</taxon>
        <taxon>Pseudomonadota</taxon>
        <taxon>Alphaproteobacteria</taxon>
        <taxon>Hyphomicrobiales</taxon>
        <taxon>Rhizobiaceae</taxon>
        <taxon>Rhizobium/Agrobacterium group</taxon>
        <taxon>Rhizobium</taxon>
    </lineage>
</organism>
<dbReference type="Proteomes" id="UP000199435">
    <property type="component" value="Unassembled WGS sequence"/>
</dbReference>
<dbReference type="RefSeq" id="WP_092851687.1">
    <property type="nucleotide sequence ID" value="NZ_FMAH01000022.1"/>
</dbReference>
<reference evidence="2" key="1">
    <citation type="submission" date="2016-08" db="EMBL/GenBank/DDBJ databases">
        <authorList>
            <person name="Varghese N."/>
            <person name="Submissions Spin"/>
        </authorList>
    </citation>
    <scope>NUCLEOTIDE SEQUENCE [LARGE SCALE GENOMIC DNA]</scope>
    <source>
        <strain evidence="2">HAMBI 2971</strain>
    </source>
</reference>